<keyword evidence="3" id="KW-1185">Reference proteome</keyword>
<dbReference type="InterPro" id="IPR037522">
    <property type="entry name" value="HD_GYP_dom"/>
</dbReference>
<dbReference type="SMART" id="SM00471">
    <property type="entry name" value="HDc"/>
    <property type="match status" value="1"/>
</dbReference>
<dbReference type="PANTHER" id="PTHR43155:SF2">
    <property type="entry name" value="CYCLIC DI-GMP PHOSPHODIESTERASE PA4108"/>
    <property type="match status" value="1"/>
</dbReference>
<dbReference type="Gene3D" id="1.10.3210.10">
    <property type="entry name" value="Hypothetical protein af1432"/>
    <property type="match status" value="2"/>
</dbReference>
<comment type="caution">
    <text evidence="2">The sequence shown here is derived from an EMBL/GenBank/DDBJ whole genome shotgun (WGS) entry which is preliminary data.</text>
</comment>
<name>A0ABQ5ZXD2_9GAMM</name>
<gene>
    <name evidence="2" type="ORF">GCM10007878_15350</name>
</gene>
<dbReference type="InterPro" id="IPR003018">
    <property type="entry name" value="GAF"/>
</dbReference>
<reference evidence="3" key="1">
    <citation type="journal article" date="2019" name="Int. J. Syst. Evol. Microbiol.">
        <title>The Global Catalogue of Microorganisms (GCM) 10K type strain sequencing project: providing services to taxonomists for standard genome sequencing and annotation.</title>
        <authorList>
            <consortium name="The Broad Institute Genomics Platform"/>
            <consortium name="The Broad Institute Genome Sequencing Center for Infectious Disease"/>
            <person name="Wu L."/>
            <person name="Ma J."/>
        </authorList>
    </citation>
    <scope>NUCLEOTIDE SEQUENCE [LARGE SCALE GENOMIC DNA]</scope>
    <source>
        <strain evidence="3">NBRC 100033</strain>
    </source>
</reference>
<dbReference type="Pfam" id="PF01590">
    <property type="entry name" value="GAF"/>
    <property type="match status" value="1"/>
</dbReference>
<dbReference type="Proteomes" id="UP001156682">
    <property type="component" value="Unassembled WGS sequence"/>
</dbReference>
<evidence type="ECO:0000259" key="1">
    <source>
        <dbReference type="PROSITE" id="PS51832"/>
    </source>
</evidence>
<dbReference type="EMBL" id="BSOR01000027">
    <property type="protein sequence ID" value="GLR64097.1"/>
    <property type="molecule type" value="Genomic_DNA"/>
</dbReference>
<dbReference type="SMART" id="SM00065">
    <property type="entry name" value="GAF"/>
    <property type="match status" value="1"/>
</dbReference>
<dbReference type="SUPFAM" id="SSF109604">
    <property type="entry name" value="HD-domain/PDEase-like"/>
    <property type="match status" value="2"/>
</dbReference>
<dbReference type="PANTHER" id="PTHR43155">
    <property type="entry name" value="CYCLIC DI-GMP PHOSPHODIESTERASE PA4108-RELATED"/>
    <property type="match status" value="1"/>
</dbReference>
<dbReference type="RefSeq" id="WP_084324542.1">
    <property type="nucleotide sequence ID" value="NZ_BSOR01000027.1"/>
</dbReference>
<dbReference type="PROSITE" id="PS51832">
    <property type="entry name" value="HD_GYP"/>
    <property type="match status" value="1"/>
</dbReference>
<dbReference type="Pfam" id="PF13487">
    <property type="entry name" value="HD_5"/>
    <property type="match status" value="1"/>
</dbReference>
<dbReference type="SUPFAM" id="SSF55781">
    <property type="entry name" value="GAF domain-like"/>
    <property type="match status" value="1"/>
</dbReference>
<dbReference type="Gene3D" id="3.30.450.40">
    <property type="match status" value="1"/>
</dbReference>
<feature type="domain" description="HD-GYP" evidence="1">
    <location>
        <begin position="325"/>
        <end position="528"/>
    </location>
</feature>
<dbReference type="Pfam" id="PF01966">
    <property type="entry name" value="HD"/>
    <property type="match status" value="1"/>
</dbReference>
<accession>A0ABQ5ZXD2</accession>
<organism evidence="2 3">
    <name type="scientific">Marinospirillum insulare</name>
    <dbReference type="NCBI Taxonomy" id="217169"/>
    <lineage>
        <taxon>Bacteria</taxon>
        <taxon>Pseudomonadati</taxon>
        <taxon>Pseudomonadota</taxon>
        <taxon>Gammaproteobacteria</taxon>
        <taxon>Oceanospirillales</taxon>
        <taxon>Oceanospirillaceae</taxon>
        <taxon>Marinospirillum</taxon>
    </lineage>
</organism>
<protein>
    <submittedName>
        <fullName evidence="2">Phosphohydrolase</fullName>
    </submittedName>
</protein>
<evidence type="ECO:0000313" key="3">
    <source>
        <dbReference type="Proteomes" id="UP001156682"/>
    </source>
</evidence>
<sequence>MPSMLSSNPSYERVKRLNAIGIALSAQKDQSKLLEMILNSARELTQADAGTLYMVEPSSDSLRFALVQNDQLKIHLGGSGQPVGDNFPLIPLHLEDNSPNERMIVAWSVLNKKTARIKDAYDEKGFDFSGTRAFDEQTGYRSQSFLTIPLLNHEGEVIAALQLLNKLNSAGQTVEFDEEDQGIAESLASQAAVALTNRRLIDELRTLFDSFTQVIASAIDSKSAHTGAHCRRVPDVTLMLAEAANGINFPGLEGFSMSEEDRYELKTAAWLHDCGKVVTPHHIMEKSTKLETLVDRIDFIADRFEILRRDLEVAKLKEELAASKQGQSLDKARLDFYDQLENQLKDDLAFLKTANTGGEFMADKHLTRLANLSKEGWIDLNGQRKTLLSDDELANLSIRRGTLNQDERKIMEGHMVHTLAMLEQLPFPRHLQRVPEYAGGHHERMDGKGYPSGLTREQMSIPARIMGVADVFEALTAHERPYKKPMPLSQALTIMGRMVEDNHLDPDIYTLFVYKKVYLDYAKKHLREEQIDEVDIHTLPGIQLDSINNLHARS</sequence>
<dbReference type="InterPro" id="IPR003607">
    <property type="entry name" value="HD/PDEase_dom"/>
</dbReference>
<proteinExistence type="predicted"/>
<dbReference type="InterPro" id="IPR006674">
    <property type="entry name" value="HD_domain"/>
</dbReference>
<evidence type="ECO:0000313" key="2">
    <source>
        <dbReference type="EMBL" id="GLR64097.1"/>
    </source>
</evidence>
<dbReference type="InterPro" id="IPR029016">
    <property type="entry name" value="GAF-like_dom_sf"/>
</dbReference>
<dbReference type="CDD" id="cd00077">
    <property type="entry name" value="HDc"/>
    <property type="match status" value="2"/>
</dbReference>